<name>A0A9X2KNZ2_9SPHN</name>
<protein>
    <recommendedName>
        <fullName evidence="3">DUF4336 domain-containing protein</fullName>
    </recommendedName>
</protein>
<dbReference type="AlphaFoldDB" id="A0A9X2KNZ2"/>
<sequence length="240" mass="26672">MPDALERWQVMPHGVLEEIDDGILTVPGEIVMPLGRFPRRMTVIALAEGGTVIWSAIALHEPEMARIEALGPPKFLIVPNRAHRLDAKIWKQRYPEMQVIAPPKARQAVAEVVAVDATDDIIGDLAIAFDLIDQKTDEFALRVHRASGTTLIVNDSIGHVRHPHGLGAKIMARLMGFGVKRPQVPRVIRRMMIDDPKALAAQMREWAALPDLRRIIVSHGDPITHDPAGELRRLAAKLEK</sequence>
<dbReference type="PANTHER" id="PTHR33835">
    <property type="entry name" value="YALI0C07656P"/>
    <property type="match status" value="1"/>
</dbReference>
<dbReference type="SUPFAM" id="SSF56281">
    <property type="entry name" value="Metallo-hydrolase/oxidoreductase"/>
    <property type="match status" value="1"/>
</dbReference>
<dbReference type="PANTHER" id="PTHR33835:SF1">
    <property type="entry name" value="METALLO-BETA-LACTAMASE DOMAIN-CONTAINING PROTEIN"/>
    <property type="match status" value="1"/>
</dbReference>
<dbReference type="RefSeq" id="WP_254292231.1">
    <property type="nucleotide sequence ID" value="NZ_JAMLDX010000004.1"/>
</dbReference>
<evidence type="ECO:0000313" key="1">
    <source>
        <dbReference type="EMBL" id="MCP3730108.1"/>
    </source>
</evidence>
<dbReference type="InterPro" id="IPR025638">
    <property type="entry name" value="DUF4336"/>
</dbReference>
<dbReference type="Proteomes" id="UP001139451">
    <property type="component" value="Unassembled WGS sequence"/>
</dbReference>
<dbReference type="EMBL" id="JAMLDX010000004">
    <property type="protein sequence ID" value="MCP3730108.1"/>
    <property type="molecule type" value="Genomic_DNA"/>
</dbReference>
<dbReference type="InterPro" id="IPR036866">
    <property type="entry name" value="RibonucZ/Hydroxyglut_hydro"/>
</dbReference>
<accession>A0A9X2KNZ2</accession>
<evidence type="ECO:0000313" key="2">
    <source>
        <dbReference type="Proteomes" id="UP001139451"/>
    </source>
</evidence>
<proteinExistence type="predicted"/>
<gene>
    <name evidence="1" type="ORF">M9978_06660</name>
</gene>
<evidence type="ECO:0008006" key="3">
    <source>
        <dbReference type="Google" id="ProtNLM"/>
    </source>
</evidence>
<comment type="caution">
    <text evidence="1">The sequence shown here is derived from an EMBL/GenBank/DDBJ whole genome shotgun (WGS) entry which is preliminary data.</text>
</comment>
<keyword evidence="2" id="KW-1185">Reference proteome</keyword>
<reference evidence="1" key="1">
    <citation type="submission" date="2022-05" db="EMBL/GenBank/DDBJ databases">
        <title>Sphingomonas sp. strain MG17 Genome sequencing and assembly.</title>
        <authorList>
            <person name="Kim I."/>
        </authorList>
    </citation>
    <scope>NUCLEOTIDE SEQUENCE</scope>
    <source>
        <strain evidence="1">MG17</strain>
    </source>
</reference>
<organism evidence="1 2">
    <name type="scientific">Sphingomonas tagetis</name>
    <dbReference type="NCBI Taxonomy" id="2949092"/>
    <lineage>
        <taxon>Bacteria</taxon>
        <taxon>Pseudomonadati</taxon>
        <taxon>Pseudomonadota</taxon>
        <taxon>Alphaproteobacteria</taxon>
        <taxon>Sphingomonadales</taxon>
        <taxon>Sphingomonadaceae</taxon>
        <taxon>Sphingomonas</taxon>
    </lineage>
</organism>